<accession>A0AAW1UHS6</accession>
<reference evidence="2 3" key="1">
    <citation type="submission" date="2023-03" db="EMBL/GenBank/DDBJ databases">
        <title>Genome insight into feeding habits of ladybird beetles.</title>
        <authorList>
            <person name="Li H.-S."/>
            <person name="Huang Y.-H."/>
            <person name="Pang H."/>
        </authorList>
    </citation>
    <scope>NUCLEOTIDE SEQUENCE [LARGE SCALE GENOMIC DNA]</scope>
    <source>
        <strain evidence="2">SYSU_2023b</strain>
        <tissue evidence="2">Whole body</tissue>
    </source>
</reference>
<gene>
    <name evidence="2" type="ORF">WA026_008583</name>
</gene>
<proteinExistence type="predicted"/>
<dbReference type="Gene3D" id="3.40.50.150">
    <property type="entry name" value="Vaccinia Virus protein VP39"/>
    <property type="match status" value="1"/>
</dbReference>
<dbReference type="AlphaFoldDB" id="A0AAW1UHS6"/>
<feature type="domain" description="Methyltransferase type 12" evidence="1">
    <location>
        <begin position="40"/>
        <end position="138"/>
    </location>
</feature>
<dbReference type="Proteomes" id="UP001431783">
    <property type="component" value="Unassembled WGS sequence"/>
</dbReference>
<dbReference type="SUPFAM" id="SSF53335">
    <property type="entry name" value="S-adenosyl-L-methionine-dependent methyltransferases"/>
    <property type="match status" value="1"/>
</dbReference>
<dbReference type="Pfam" id="PF08242">
    <property type="entry name" value="Methyltransf_12"/>
    <property type="match status" value="1"/>
</dbReference>
<keyword evidence="3" id="KW-1185">Reference proteome</keyword>
<name>A0AAW1UHS6_9CUCU</name>
<evidence type="ECO:0000313" key="2">
    <source>
        <dbReference type="EMBL" id="KAK9880072.1"/>
    </source>
</evidence>
<evidence type="ECO:0000313" key="3">
    <source>
        <dbReference type="Proteomes" id="UP001431783"/>
    </source>
</evidence>
<dbReference type="InterPro" id="IPR029063">
    <property type="entry name" value="SAM-dependent_MTases_sf"/>
</dbReference>
<dbReference type="InterPro" id="IPR013217">
    <property type="entry name" value="Methyltransf_12"/>
</dbReference>
<dbReference type="CDD" id="cd02440">
    <property type="entry name" value="AdoMet_MTases"/>
    <property type="match status" value="1"/>
</dbReference>
<comment type="caution">
    <text evidence="2">The sequence shown here is derived from an EMBL/GenBank/DDBJ whole genome shotgun (WGS) entry which is preliminary data.</text>
</comment>
<dbReference type="EMBL" id="JARQZJ010000063">
    <property type="protein sequence ID" value="KAK9880072.1"/>
    <property type="molecule type" value="Genomic_DNA"/>
</dbReference>
<organism evidence="2 3">
    <name type="scientific">Henosepilachna vigintioctopunctata</name>
    <dbReference type="NCBI Taxonomy" id="420089"/>
    <lineage>
        <taxon>Eukaryota</taxon>
        <taxon>Metazoa</taxon>
        <taxon>Ecdysozoa</taxon>
        <taxon>Arthropoda</taxon>
        <taxon>Hexapoda</taxon>
        <taxon>Insecta</taxon>
        <taxon>Pterygota</taxon>
        <taxon>Neoptera</taxon>
        <taxon>Endopterygota</taxon>
        <taxon>Coleoptera</taxon>
        <taxon>Polyphaga</taxon>
        <taxon>Cucujiformia</taxon>
        <taxon>Coccinelloidea</taxon>
        <taxon>Coccinellidae</taxon>
        <taxon>Epilachninae</taxon>
        <taxon>Epilachnini</taxon>
        <taxon>Henosepilachna</taxon>
    </lineage>
</organism>
<sequence>MSFSPSKFSQIKFHFKYVPEKLRNYLNLYTLHERENWKMLDIGSGPGHILSEVLPVLPTNYEEILCIDNEADMVNYLNSVNTNPRISSRQLDIETKNLPNDLKEHFDFAFSSNCLMYIGNYRQAFSNVNQILKPNGELFFIWCKMCPVKEIYCELSQTEKWNTYFKDFRNWKSHFNTEHSMNLLENICQFAELDILKVEELNNLFIEYDGIQSFINIFDSLDFMSGTVPKRDFLEYKRDYHKLMMSYITTESATKEQTKVKLHFPSMVLAAKKTNGTSRR</sequence>
<evidence type="ECO:0000259" key="1">
    <source>
        <dbReference type="Pfam" id="PF08242"/>
    </source>
</evidence>
<protein>
    <recommendedName>
        <fullName evidence="1">Methyltransferase type 12 domain-containing protein</fullName>
    </recommendedName>
</protein>